<dbReference type="PANTHER" id="PTHR24148:SF73">
    <property type="entry name" value="HET DOMAIN PROTEIN (AFU_ORTHOLOGUE AFUA_8G01020)"/>
    <property type="match status" value="1"/>
</dbReference>
<dbReference type="PANTHER" id="PTHR24148">
    <property type="entry name" value="ANKYRIN REPEAT DOMAIN-CONTAINING PROTEIN 39 HOMOLOG-RELATED"/>
    <property type="match status" value="1"/>
</dbReference>
<name>A0A2J6T9X1_9HELO</name>
<dbReference type="InterPro" id="IPR052895">
    <property type="entry name" value="HetReg/Transcr_Mod"/>
</dbReference>
<accession>A0A2J6T9X1</accession>
<dbReference type="OrthoDB" id="2157530at2759"/>
<reference evidence="2 3" key="1">
    <citation type="submission" date="2016-04" db="EMBL/GenBank/DDBJ databases">
        <title>A degradative enzymes factory behind the ericoid mycorrhizal symbiosis.</title>
        <authorList>
            <consortium name="DOE Joint Genome Institute"/>
            <person name="Martino E."/>
            <person name="Morin E."/>
            <person name="Grelet G."/>
            <person name="Kuo A."/>
            <person name="Kohler A."/>
            <person name="Daghino S."/>
            <person name="Barry K."/>
            <person name="Choi C."/>
            <person name="Cichocki N."/>
            <person name="Clum A."/>
            <person name="Copeland A."/>
            <person name="Hainaut M."/>
            <person name="Haridas S."/>
            <person name="Labutti K."/>
            <person name="Lindquist E."/>
            <person name="Lipzen A."/>
            <person name="Khouja H.-R."/>
            <person name="Murat C."/>
            <person name="Ohm R."/>
            <person name="Olson A."/>
            <person name="Spatafora J."/>
            <person name="Veneault-Fourrey C."/>
            <person name="Henrissat B."/>
            <person name="Grigoriev I."/>
            <person name="Martin F."/>
            <person name="Perotto S."/>
        </authorList>
    </citation>
    <scope>NUCLEOTIDE SEQUENCE [LARGE SCALE GENOMIC DNA]</scope>
    <source>
        <strain evidence="2 3">E</strain>
    </source>
</reference>
<evidence type="ECO:0000313" key="3">
    <source>
        <dbReference type="Proteomes" id="UP000235371"/>
    </source>
</evidence>
<proteinExistence type="predicted"/>
<dbReference type="InParanoid" id="A0A2J6T9X1"/>
<dbReference type="EMBL" id="KZ613803">
    <property type="protein sequence ID" value="PMD59815.1"/>
    <property type="molecule type" value="Genomic_DNA"/>
</dbReference>
<feature type="non-terminal residue" evidence="2">
    <location>
        <position position="78"/>
    </location>
</feature>
<keyword evidence="3" id="KW-1185">Reference proteome</keyword>
<feature type="domain" description="Heterokaryon incompatibility" evidence="1">
    <location>
        <begin position="1"/>
        <end position="77"/>
    </location>
</feature>
<dbReference type="RefSeq" id="XP_024736719.1">
    <property type="nucleotide sequence ID" value="XM_024873067.1"/>
</dbReference>
<organism evidence="2 3">
    <name type="scientific">Hyaloscypha bicolor E</name>
    <dbReference type="NCBI Taxonomy" id="1095630"/>
    <lineage>
        <taxon>Eukaryota</taxon>
        <taxon>Fungi</taxon>
        <taxon>Dikarya</taxon>
        <taxon>Ascomycota</taxon>
        <taxon>Pezizomycotina</taxon>
        <taxon>Leotiomycetes</taxon>
        <taxon>Helotiales</taxon>
        <taxon>Hyaloscyphaceae</taxon>
        <taxon>Hyaloscypha</taxon>
        <taxon>Hyaloscypha bicolor</taxon>
    </lineage>
</organism>
<evidence type="ECO:0000259" key="1">
    <source>
        <dbReference type="Pfam" id="PF06985"/>
    </source>
</evidence>
<dbReference type="Pfam" id="PF06985">
    <property type="entry name" value="HET"/>
    <property type="match status" value="1"/>
</dbReference>
<dbReference type="InterPro" id="IPR010730">
    <property type="entry name" value="HET"/>
</dbReference>
<dbReference type="Proteomes" id="UP000235371">
    <property type="component" value="Unassembled WGS sequence"/>
</dbReference>
<feature type="non-terminal residue" evidence="2">
    <location>
        <position position="1"/>
    </location>
</feature>
<sequence length="78" mass="9394">YMWGPPKLIKLILVDGADFEVRENLWVALQHLRLDSKPRELWVDAIYISQRNIHERDYQVNQMAQIYEQATRVIVWRG</sequence>
<protein>
    <recommendedName>
        <fullName evidence="1">Heterokaryon incompatibility domain-containing protein</fullName>
    </recommendedName>
</protein>
<gene>
    <name evidence="2" type="ORF">K444DRAFT_484106</name>
</gene>
<evidence type="ECO:0000313" key="2">
    <source>
        <dbReference type="EMBL" id="PMD59815.1"/>
    </source>
</evidence>
<dbReference type="GeneID" id="36581147"/>
<dbReference type="STRING" id="1095630.A0A2J6T9X1"/>
<dbReference type="AlphaFoldDB" id="A0A2J6T9X1"/>